<evidence type="ECO:0000256" key="9">
    <source>
        <dbReference type="SAM" id="Phobius"/>
    </source>
</evidence>
<name>A0A1H3VPL1_9FLAO</name>
<feature type="transmembrane region" description="Helical" evidence="9">
    <location>
        <begin position="534"/>
        <end position="553"/>
    </location>
</feature>
<reference evidence="11 12" key="1">
    <citation type="submission" date="2016-10" db="EMBL/GenBank/DDBJ databases">
        <authorList>
            <person name="de Groot N.N."/>
        </authorList>
    </citation>
    <scope>NUCLEOTIDE SEQUENCE [LARGE SCALE GENOMIC DNA]</scope>
    <source>
        <strain evidence="11 12">DSM 23581</strain>
    </source>
</reference>
<feature type="transmembrane region" description="Helical" evidence="9">
    <location>
        <begin position="428"/>
        <end position="447"/>
    </location>
</feature>
<gene>
    <name evidence="11" type="ORF">SAMN05421540_101217</name>
</gene>
<feature type="domain" description="Peptidase M28" evidence="10">
    <location>
        <begin position="99"/>
        <end position="286"/>
    </location>
</feature>
<accession>A0A1H3VPL1</accession>
<evidence type="ECO:0000256" key="2">
    <source>
        <dbReference type="ARBA" id="ARBA00004128"/>
    </source>
</evidence>
<keyword evidence="12" id="KW-1185">Reference proteome</keyword>
<keyword evidence="9" id="KW-0472">Membrane</keyword>
<organism evidence="11 12">
    <name type="scientific">Psychroflexus halocasei</name>
    <dbReference type="NCBI Taxonomy" id="908615"/>
    <lineage>
        <taxon>Bacteria</taxon>
        <taxon>Pseudomonadati</taxon>
        <taxon>Bacteroidota</taxon>
        <taxon>Flavobacteriia</taxon>
        <taxon>Flavobacteriales</taxon>
        <taxon>Flavobacteriaceae</taxon>
        <taxon>Psychroflexus</taxon>
    </lineage>
</organism>
<evidence type="ECO:0000256" key="4">
    <source>
        <dbReference type="ARBA" id="ARBA00017435"/>
    </source>
</evidence>
<evidence type="ECO:0000256" key="5">
    <source>
        <dbReference type="ARBA" id="ARBA00022554"/>
    </source>
</evidence>
<feature type="transmembrane region" description="Helical" evidence="9">
    <location>
        <begin position="508"/>
        <end position="527"/>
    </location>
</feature>
<dbReference type="PANTHER" id="PTHR12147">
    <property type="entry name" value="METALLOPEPTIDASE M28 FAMILY MEMBER"/>
    <property type="match status" value="1"/>
</dbReference>
<dbReference type="GO" id="GO:0006508">
    <property type="term" value="P:proteolysis"/>
    <property type="evidence" value="ECO:0007669"/>
    <property type="project" value="InterPro"/>
</dbReference>
<dbReference type="GO" id="GO:0005774">
    <property type="term" value="C:vacuolar membrane"/>
    <property type="evidence" value="ECO:0007669"/>
    <property type="project" value="UniProtKB-SubCell"/>
</dbReference>
<sequence length="766" mass="88641">MRTFLDFLSFIFLVLIVWLSFGLLTPKPENNSQNTKHFSIEKAKNHVRGIAKKPHFVGSDEHSKVRNYILNELYNLDISTHTQQGVSLNKDAVFTIPENIVAHISGTGQAQKSLLILSHYDSAPHSSYGASDDASGVAVILEWLRIIKEEKQTFKNDIIVLFSDAEELGLNGAQLFVEKHPLAKDVGLVLNFEARGSGGPSNMILETNHGNANLIKDFSKIKMNQPLTNSLMYSVYKLLPNDTDATVFREKSDIPSFFFAFIDDHFDYHTALDKPENLNDESLLHQFQYLQVSINQFGNSDLEQLLVEDDHAYFSLPYIGIIHFDYFWAWPLFACAIVLYIFLIFQGRKIKRLRWRSFLKFTFIWLTILVAVSGLLYGLWQLILIIYPEYSEILHGFTYNGHDYIFGFSLLTIAILLFVFYRFSRRSIVNEVTLSGLFLWLMLIFFINIYLKGATFFIIPLLISQLILLVDMMRFKLKGVLKNLLAIPVISILSQYVLFFPVGLGLEMLMLSGFFIILIFILIYPILHSYNFKKILSVVFLIGGFFFLVKAHFNSSFTESQPKPNSLIYHADLDEQKAYWHTYDNILDEWTSPYFKDILNDENKPLIQSKYNSLYKYTANAEFLNFPSAQTSIEKLKNKNGIVNYQLKIKPSESTKRLIVSMNKSVNFENFSVNEEIIPFKNPAFIHPFYNRNKSTLIDYYVVQNEALELNFSLKENLHPDLYIRQINYDLLDNAQLKVSKRSNWMMPKPFVINDAIMTTQKIKIQ</sequence>
<keyword evidence="6 9" id="KW-1133">Transmembrane helix</keyword>
<dbReference type="EMBL" id="FNQF01000001">
    <property type="protein sequence ID" value="SDZ76710.1"/>
    <property type="molecule type" value="Genomic_DNA"/>
</dbReference>
<dbReference type="InterPro" id="IPR045175">
    <property type="entry name" value="M28_fam"/>
</dbReference>
<keyword evidence="5" id="KW-0926">Vacuole</keyword>
<comment type="similarity">
    <text evidence="3">Belongs to the peptidase M28 family.</text>
</comment>
<feature type="transmembrane region" description="Helical" evidence="9">
    <location>
        <begin position="484"/>
        <end position="502"/>
    </location>
</feature>
<feature type="transmembrane region" description="Helical" evidence="9">
    <location>
        <begin position="404"/>
        <end position="421"/>
    </location>
</feature>
<evidence type="ECO:0000256" key="3">
    <source>
        <dbReference type="ARBA" id="ARBA00010918"/>
    </source>
</evidence>
<feature type="transmembrane region" description="Helical" evidence="9">
    <location>
        <begin position="453"/>
        <end position="472"/>
    </location>
</feature>
<dbReference type="RefSeq" id="WP_093238194.1">
    <property type="nucleotide sequence ID" value="NZ_FNQF01000001.1"/>
</dbReference>
<evidence type="ECO:0000256" key="6">
    <source>
        <dbReference type="ARBA" id="ARBA00022989"/>
    </source>
</evidence>
<evidence type="ECO:0000256" key="8">
    <source>
        <dbReference type="ARBA" id="ARBA00031512"/>
    </source>
</evidence>
<dbReference type="GO" id="GO:0008235">
    <property type="term" value="F:metalloexopeptidase activity"/>
    <property type="evidence" value="ECO:0007669"/>
    <property type="project" value="InterPro"/>
</dbReference>
<feature type="transmembrane region" description="Helical" evidence="9">
    <location>
        <begin position="326"/>
        <end position="345"/>
    </location>
</feature>
<evidence type="ECO:0000256" key="7">
    <source>
        <dbReference type="ARBA" id="ARBA00023180"/>
    </source>
</evidence>
<evidence type="ECO:0000313" key="11">
    <source>
        <dbReference type="EMBL" id="SDZ76710.1"/>
    </source>
</evidence>
<evidence type="ECO:0000259" key="10">
    <source>
        <dbReference type="Pfam" id="PF04389"/>
    </source>
</evidence>
<comment type="function">
    <text evidence="1">May be involved in vacuolar sorting and osmoregulation.</text>
</comment>
<dbReference type="InterPro" id="IPR007484">
    <property type="entry name" value="Peptidase_M28"/>
</dbReference>
<proteinExistence type="inferred from homology"/>
<evidence type="ECO:0000256" key="1">
    <source>
        <dbReference type="ARBA" id="ARBA00003273"/>
    </source>
</evidence>
<dbReference type="Pfam" id="PF04389">
    <property type="entry name" value="Peptidase_M28"/>
    <property type="match status" value="1"/>
</dbReference>
<evidence type="ECO:0000313" key="12">
    <source>
        <dbReference type="Proteomes" id="UP000198820"/>
    </source>
</evidence>
<comment type="subcellular location">
    <subcellularLocation>
        <location evidence="2">Vacuole membrane</location>
        <topology evidence="2">Multi-pass membrane protein</topology>
    </subcellularLocation>
</comment>
<dbReference type="Proteomes" id="UP000198820">
    <property type="component" value="Unassembled WGS sequence"/>
</dbReference>
<protein>
    <recommendedName>
        <fullName evidence="4">Vacuolar membrane protease</fullName>
    </recommendedName>
    <alternativeName>
        <fullName evidence="8">FXNA-related family protease 1</fullName>
    </alternativeName>
</protein>
<dbReference type="PANTHER" id="PTHR12147:SF58">
    <property type="entry name" value="VACUOLAR MEMBRANE PROTEASE"/>
    <property type="match status" value="1"/>
</dbReference>
<keyword evidence="7" id="KW-0325">Glycoprotein</keyword>
<dbReference type="SUPFAM" id="SSF53187">
    <property type="entry name" value="Zn-dependent exopeptidases"/>
    <property type="match status" value="1"/>
</dbReference>
<feature type="transmembrane region" description="Helical" evidence="9">
    <location>
        <begin position="357"/>
        <end position="384"/>
    </location>
</feature>
<dbReference type="AlphaFoldDB" id="A0A1H3VPL1"/>
<keyword evidence="9" id="KW-0812">Transmembrane</keyword>
<dbReference type="Gene3D" id="3.40.630.10">
    <property type="entry name" value="Zn peptidases"/>
    <property type="match status" value="1"/>
</dbReference>
<dbReference type="STRING" id="908615.SAMN05421540_101217"/>